<protein>
    <recommendedName>
        <fullName evidence="4">Leucine Rich Repeat family protein</fullName>
    </recommendedName>
</protein>
<evidence type="ECO:0008006" key="4">
    <source>
        <dbReference type="Google" id="ProtNLM"/>
    </source>
</evidence>
<evidence type="ECO:0000313" key="2">
    <source>
        <dbReference type="EMBL" id="EAY18030.1"/>
    </source>
</evidence>
<dbReference type="VEuPathDB" id="TrichDB:TVAGG3_0608300"/>
<dbReference type="SMR" id="A2DNM7"/>
<evidence type="ECO:0000256" key="1">
    <source>
        <dbReference type="ARBA" id="ARBA00022737"/>
    </source>
</evidence>
<reference evidence="2" key="2">
    <citation type="journal article" date="2007" name="Science">
        <title>Draft genome sequence of the sexually transmitted pathogen Trichomonas vaginalis.</title>
        <authorList>
            <person name="Carlton J.M."/>
            <person name="Hirt R.P."/>
            <person name="Silva J.C."/>
            <person name="Delcher A.L."/>
            <person name="Schatz M."/>
            <person name="Zhao Q."/>
            <person name="Wortman J.R."/>
            <person name="Bidwell S.L."/>
            <person name="Alsmark U.C.M."/>
            <person name="Besteiro S."/>
            <person name="Sicheritz-Ponten T."/>
            <person name="Noel C.J."/>
            <person name="Dacks J.B."/>
            <person name="Foster P.G."/>
            <person name="Simillion C."/>
            <person name="Van de Peer Y."/>
            <person name="Miranda-Saavedra D."/>
            <person name="Barton G.J."/>
            <person name="Westrop G.D."/>
            <person name="Mueller S."/>
            <person name="Dessi D."/>
            <person name="Fiori P.L."/>
            <person name="Ren Q."/>
            <person name="Paulsen I."/>
            <person name="Zhang H."/>
            <person name="Bastida-Corcuera F.D."/>
            <person name="Simoes-Barbosa A."/>
            <person name="Brown M.T."/>
            <person name="Hayes R.D."/>
            <person name="Mukherjee M."/>
            <person name="Okumura C.Y."/>
            <person name="Schneider R."/>
            <person name="Smith A.J."/>
            <person name="Vanacova S."/>
            <person name="Villalvazo M."/>
            <person name="Haas B.J."/>
            <person name="Pertea M."/>
            <person name="Feldblyum T.V."/>
            <person name="Utterback T.R."/>
            <person name="Shu C.L."/>
            <person name="Osoegawa K."/>
            <person name="de Jong P.J."/>
            <person name="Hrdy I."/>
            <person name="Horvathova L."/>
            <person name="Zubacova Z."/>
            <person name="Dolezal P."/>
            <person name="Malik S.B."/>
            <person name="Logsdon J.M. Jr."/>
            <person name="Henze K."/>
            <person name="Gupta A."/>
            <person name="Wang C.C."/>
            <person name="Dunne R.L."/>
            <person name="Upcroft J.A."/>
            <person name="Upcroft P."/>
            <person name="White O."/>
            <person name="Salzberg S.L."/>
            <person name="Tang P."/>
            <person name="Chiu C.-H."/>
            <person name="Lee Y.-S."/>
            <person name="Embley T.M."/>
            <person name="Coombs G.H."/>
            <person name="Mottram J.C."/>
            <person name="Tachezy J."/>
            <person name="Fraser-Liggett C.M."/>
            <person name="Johnson P.J."/>
        </authorList>
    </citation>
    <scope>NUCLEOTIDE SEQUENCE [LARGE SCALE GENOMIC DNA]</scope>
    <source>
        <strain evidence="2">G3</strain>
    </source>
</reference>
<dbReference type="Gene3D" id="3.80.10.10">
    <property type="entry name" value="Ribonuclease Inhibitor"/>
    <property type="match status" value="1"/>
</dbReference>
<dbReference type="Proteomes" id="UP000001542">
    <property type="component" value="Unassembled WGS sequence"/>
</dbReference>
<dbReference type="InterPro" id="IPR032675">
    <property type="entry name" value="LRR_dom_sf"/>
</dbReference>
<dbReference type="EMBL" id="DS113223">
    <property type="protein sequence ID" value="EAY18030.1"/>
    <property type="molecule type" value="Genomic_DNA"/>
</dbReference>
<keyword evidence="1" id="KW-0677">Repeat</keyword>
<dbReference type="InParanoid" id="A2DNM7"/>
<gene>
    <name evidence="2" type="ORF">TVAG_113740</name>
</gene>
<dbReference type="PANTHER" id="PTHR24111">
    <property type="entry name" value="LEUCINE-RICH REPEAT-CONTAINING PROTEIN 34"/>
    <property type="match status" value="1"/>
</dbReference>
<reference evidence="2" key="1">
    <citation type="submission" date="2006-10" db="EMBL/GenBank/DDBJ databases">
        <authorList>
            <person name="Amadeo P."/>
            <person name="Zhao Q."/>
            <person name="Wortman J."/>
            <person name="Fraser-Liggett C."/>
            <person name="Carlton J."/>
        </authorList>
    </citation>
    <scope>NUCLEOTIDE SEQUENCE</scope>
    <source>
        <strain evidence="2">G3</strain>
    </source>
</reference>
<keyword evidence="3" id="KW-1185">Reference proteome</keyword>
<dbReference type="OrthoDB" id="10682636at2759"/>
<dbReference type="KEGG" id="tva:5463534"/>
<dbReference type="AlphaFoldDB" id="A2DNM7"/>
<dbReference type="RefSeq" id="XP_001579016.1">
    <property type="nucleotide sequence ID" value="XM_001578966.1"/>
</dbReference>
<proteinExistence type="predicted"/>
<organism evidence="2 3">
    <name type="scientific">Trichomonas vaginalis (strain ATCC PRA-98 / G3)</name>
    <dbReference type="NCBI Taxonomy" id="412133"/>
    <lineage>
        <taxon>Eukaryota</taxon>
        <taxon>Metamonada</taxon>
        <taxon>Parabasalia</taxon>
        <taxon>Trichomonadida</taxon>
        <taxon>Trichomonadidae</taxon>
        <taxon>Trichomonas</taxon>
    </lineage>
</organism>
<sequence length="690" mass="78399">MIKNEKVLARVKPISKIGNENILGCMKITHFSNEKSIKASFLATEFEFILFESSSPDVDIQIADRFFWDEIIRLSAPSDMRIKLETSESSIEFEVPNAFQVCLAMHTCCARLGGKCKLDSDRIKPQEPTPLWNLCQFKYNLFKRGIPLPQVLVDEIETALRQSYQKLDLHALQCSENYLPDLLSAFSDSTCFKEIVVPAAAENTNWNLICPFLKTMKNFETISFTEKLNNQIPQVVNSLIANKETKLSNINFIKSGINADNMPFFTQLITCRRFNKLTLIDAVENSYFDKFIHELSKTDAIKTLNTLCICDMPTLNIDSLMKTLQLVKVFEFHNCQVPIDSILPYLSNKNLQGIIVDGGYIIGKELDKIPISSSINNFTFTHVRWENYSLISMWCRILNHIPQNNFITMDLSYALTGPQSWSSFFQAYCASPTQSIKSINWSGNQISPVFLQFLAKCQNLSQVYLDDCYTAQTYNSFISPFAEMMKTNSCITDLYMRAFDDTTRADSSLSRFLEILSSNQAILYLDLSGQPLGEQGLATLATFISNNKNLKTVKFDGSLNVSIDSLMNFFNKIMQRGVPINIEWPFAEIAKLRSISGIPASNISKLRQLWKNTCIGGNTNQPLTDIEQEPDIIRITNNTCPANSPLDDTDYHPTWKFNLPPIPEPNNTQLFQNAASIYSINELLKRMKQN</sequence>
<dbReference type="VEuPathDB" id="TrichDB:TVAG_113740"/>
<dbReference type="SUPFAM" id="SSF52047">
    <property type="entry name" value="RNI-like"/>
    <property type="match status" value="1"/>
</dbReference>
<dbReference type="PANTHER" id="PTHR24111:SF0">
    <property type="entry name" value="LEUCINE-RICH REPEAT-CONTAINING PROTEIN"/>
    <property type="match status" value="1"/>
</dbReference>
<accession>A2DNM7</accession>
<dbReference type="InterPro" id="IPR052201">
    <property type="entry name" value="LRR-containing_regulator"/>
</dbReference>
<name>A2DNM7_TRIV3</name>
<evidence type="ECO:0000313" key="3">
    <source>
        <dbReference type="Proteomes" id="UP000001542"/>
    </source>
</evidence>